<dbReference type="EMBL" id="AP015037">
    <property type="protein sequence ID" value="BAT85863.1"/>
    <property type="molecule type" value="Genomic_DNA"/>
</dbReference>
<keyword evidence="2" id="KW-1185">Reference proteome</keyword>
<protein>
    <submittedName>
        <fullName evidence="1">Uncharacterized protein</fullName>
    </submittedName>
</protein>
<dbReference type="Proteomes" id="UP000291084">
    <property type="component" value="Chromosome 4"/>
</dbReference>
<organism evidence="1 2">
    <name type="scientific">Vigna angularis var. angularis</name>
    <dbReference type="NCBI Taxonomy" id="157739"/>
    <lineage>
        <taxon>Eukaryota</taxon>
        <taxon>Viridiplantae</taxon>
        <taxon>Streptophyta</taxon>
        <taxon>Embryophyta</taxon>
        <taxon>Tracheophyta</taxon>
        <taxon>Spermatophyta</taxon>
        <taxon>Magnoliopsida</taxon>
        <taxon>eudicotyledons</taxon>
        <taxon>Gunneridae</taxon>
        <taxon>Pentapetalae</taxon>
        <taxon>rosids</taxon>
        <taxon>fabids</taxon>
        <taxon>Fabales</taxon>
        <taxon>Fabaceae</taxon>
        <taxon>Papilionoideae</taxon>
        <taxon>50 kb inversion clade</taxon>
        <taxon>NPAAA clade</taxon>
        <taxon>indigoferoid/millettioid clade</taxon>
        <taxon>Phaseoleae</taxon>
        <taxon>Vigna</taxon>
    </lineage>
</organism>
<reference evidence="1 2" key="1">
    <citation type="journal article" date="2015" name="Sci. Rep.">
        <title>The power of single molecule real-time sequencing technology in the de novo assembly of a eukaryotic genome.</title>
        <authorList>
            <person name="Sakai H."/>
            <person name="Naito K."/>
            <person name="Ogiso-Tanaka E."/>
            <person name="Takahashi Y."/>
            <person name="Iseki K."/>
            <person name="Muto C."/>
            <person name="Satou K."/>
            <person name="Teruya K."/>
            <person name="Shiroma A."/>
            <person name="Shimoji M."/>
            <person name="Hirano T."/>
            <person name="Itoh T."/>
            <person name="Kaga A."/>
            <person name="Tomooka N."/>
        </authorList>
    </citation>
    <scope>NUCLEOTIDE SEQUENCE [LARGE SCALE GENOMIC DNA]</scope>
    <source>
        <strain evidence="2">cv. Shumari</strain>
    </source>
</reference>
<accession>A0A0S3RZ58</accession>
<name>A0A0S3RZ58_PHAAN</name>
<feature type="non-terminal residue" evidence="1">
    <location>
        <position position="1"/>
    </location>
</feature>
<dbReference type="AlphaFoldDB" id="A0A0S3RZ58"/>
<evidence type="ECO:0000313" key="1">
    <source>
        <dbReference type="EMBL" id="BAT85863.1"/>
    </source>
</evidence>
<gene>
    <name evidence="1" type="primary">Vigan.04G345800</name>
    <name evidence="1" type="ORF">VIGAN_04345800</name>
</gene>
<proteinExistence type="predicted"/>
<sequence length="75" mass="8691">KLKSAISITMIPDKSFKKIQNSAMVQRPENETMHKPERDKHKVFSAKNRKCFQLLTFTSNYINIIKLEKGSQTGH</sequence>
<evidence type="ECO:0000313" key="2">
    <source>
        <dbReference type="Proteomes" id="UP000291084"/>
    </source>
</evidence>